<evidence type="ECO:0000313" key="2">
    <source>
        <dbReference type="EMBL" id="GHC36085.1"/>
    </source>
</evidence>
<gene>
    <name evidence="2" type="ORF">GCM10007291_41890</name>
</gene>
<dbReference type="RefSeq" id="WP_189382136.1">
    <property type="nucleotide sequence ID" value="NZ_BMYI01000019.1"/>
</dbReference>
<sequence length="225" mass="24124">MAPRKDQMRIIRQDAGFSAKLGFGAAGGEGPVAETPAPPSPKAPPATIDSVQAMPQGDDGGRPSRIREEARKEEGEPPAAVTPPIHSAASAQPPAARGQVVYVAVSLTPRQVARAEVWAAAARCPVRFLIRRVAQALRDQVFDDWARDGMPEITEPRGLRGKYPTSVTLTLRPQFAADLAARHDPLGLIGLARVMGPAYRARFHEAFDVALEKAERQMKPGGKAE</sequence>
<keyword evidence="3" id="KW-1185">Reference proteome</keyword>
<feature type="region of interest" description="Disordered" evidence="1">
    <location>
        <begin position="21"/>
        <end position="92"/>
    </location>
</feature>
<organism evidence="2 3">
    <name type="scientific">Gemmobacter nanjingensis</name>
    <dbReference type="NCBI Taxonomy" id="488454"/>
    <lineage>
        <taxon>Bacteria</taxon>
        <taxon>Pseudomonadati</taxon>
        <taxon>Pseudomonadota</taxon>
        <taxon>Alphaproteobacteria</taxon>
        <taxon>Rhodobacterales</taxon>
        <taxon>Paracoccaceae</taxon>
        <taxon>Gemmobacter</taxon>
    </lineage>
</organism>
<evidence type="ECO:0000313" key="3">
    <source>
        <dbReference type="Proteomes" id="UP000658305"/>
    </source>
</evidence>
<protein>
    <submittedName>
        <fullName evidence="2">Uncharacterized protein</fullName>
    </submittedName>
</protein>
<proteinExistence type="predicted"/>
<feature type="compositionally biased region" description="Basic and acidic residues" evidence="1">
    <location>
        <begin position="59"/>
        <end position="75"/>
    </location>
</feature>
<comment type="caution">
    <text evidence="2">The sequence shown here is derived from an EMBL/GenBank/DDBJ whole genome shotgun (WGS) entry which is preliminary data.</text>
</comment>
<name>A0ABQ3FRT7_9RHOB</name>
<dbReference type="Proteomes" id="UP000658305">
    <property type="component" value="Unassembled WGS sequence"/>
</dbReference>
<accession>A0ABQ3FRT7</accession>
<dbReference type="EMBL" id="BMYI01000019">
    <property type="protein sequence ID" value="GHC36085.1"/>
    <property type="molecule type" value="Genomic_DNA"/>
</dbReference>
<reference evidence="3" key="1">
    <citation type="journal article" date="2019" name="Int. J. Syst. Evol. Microbiol.">
        <title>The Global Catalogue of Microorganisms (GCM) 10K type strain sequencing project: providing services to taxonomists for standard genome sequencing and annotation.</title>
        <authorList>
            <consortium name="The Broad Institute Genomics Platform"/>
            <consortium name="The Broad Institute Genome Sequencing Center for Infectious Disease"/>
            <person name="Wu L."/>
            <person name="Ma J."/>
        </authorList>
    </citation>
    <scope>NUCLEOTIDE SEQUENCE [LARGE SCALE GENOMIC DNA]</scope>
    <source>
        <strain evidence="3">KCTC 23298</strain>
    </source>
</reference>
<evidence type="ECO:0000256" key="1">
    <source>
        <dbReference type="SAM" id="MobiDB-lite"/>
    </source>
</evidence>